<dbReference type="PANTHER" id="PTHR45856">
    <property type="entry name" value="ALPHA/BETA-HYDROLASES SUPERFAMILY PROTEIN"/>
    <property type="match status" value="1"/>
</dbReference>
<sequence length="687" mass="79096">MSETKTSNSGEFGNATAPEQKKNWIEIQLIDEQRKPVANMPYMADNDPTHRGEKPASYNGVSDANGILRIEEIPRCTLILKIQAQPLADEMEQRPLNTEQRMSSETRKMNGFGIDEETGCIIYHVVIGNLCDKAPAMPWWDEQYKQHNKYVWGKEGETNEYQDEEERQYQEAHKLAQYPEYHFPDPEFSGLKIAALHFNARVLVEICPFRTWNLLLHNTKNYSMVNAYNQGLMANLTYSNSDDFFKFFNGFMDLSSIPNLGNGRQLFYPVVIDVPFSKSYKGAVFLDTAELLKDTLQIGGTAFFTEDNKCMEFADTQIFYIYGDDDVIVGWRGSQEFQDWLSDFTFRPIVTSTRIDDSKVPQQLLPEGFVHKGFWDAFSIAKYVFSKEFDLLLTKIQNKKSGTKSLYICGHSLGGALSLIHATELKAWNPILYTYGMPRTFTVSAIKNMAEIVHYRHVNDADMVTFVPPEAKLDNDLYDYFGTFFGFIASLTQWAYSKIVDDSECFLHHGNVVVFFRAEQHYTCMGPSLDSDGGVYRKTQYVKALYDSSKFYLVPALDSGTYSQAEKLQSQYTRLFPPNANPDQDSFINPMHHLMGDKYIPFLNNQLLELCDPDREMQRKRKRERFINRIEPYKGPVTVCEDERQRNLLFSKMQEEMSGTLLISESVEGGKNALLRFKKFADEDEEL</sequence>
<feature type="domain" description="Fungal lipase-type" evidence="2">
    <location>
        <begin position="329"/>
        <end position="470"/>
    </location>
</feature>
<gene>
    <name evidence="3" type="ORF">HV183_20340</name>
</gene>
<dbReference type="Pfam" id="PF01764">
    <property type="entry name" value="Lipase_3"/>
    <property type="match status" value="1"/>
</dbReference>
<dbReference type="EMBL" id="CP055538">
    <property type="protein sequence ID" value="QLO15594.1"/>
    <property type="molecule type" value="Genomic_DNA"/>
</dbReference>
<dbReference type="Gene3D" id="3.40.50.1820">
    <property type="entry name" value="alpha/beta hydrolase"/>
    <property type="match status" value="1"/>
</dbReference>
<accession>A0AAE7GVV4</accession>
<feature type="region of interest" description="Disordered" evidence="1">
    <location>
        <begin position="1"/>
        <end position="23"/>
    </location>
</feature>
<dbReference type="Proteomes" id="UP000510650">
    <property type="component" value="Chromosome"/>
</dbReference>
<dbReference type="RefSeq" id="WP_181218157.1">
    <property type="nucleotide sequence ID" value="NZ_CP055538.1"/>
</dbReference>
<evidence type="ECO:0000313" key="4">
    <source>
        <dbReference type="Proteomes" id="UP000510650"/>
    </source>
</evidence>
<organism evidence="3 4">
    <name type="scientific">Citrobacter freundii</name>
    <dbReference type="NCBI Taxonomy" id="546"/>
    <lineage>
        <taxon>Bacteria</taxon>
        <taxon>Pseudomonadati</taxon>
        <taxon>Pseudomonadota</taxon>
        <taxon>Gammaproteobacteria</taxon>
        <taxon>Enterobacterales</taxon>
        <taxon>Enterobacteriaceae</taxon>
        <taxon>Citrobacter</taxon>
        <taxon>Citrobacter freundii complex</taxon>
    </lineage>
</organism>
<dbReference type="InterPro" id="IPR002921">
    <property type="entry name" value="Fungal_lipase-type"/>
</dbReference>
<evidence type="ECO:0000259" key="2">
    <source>
        <dbReference type="Pfam" id="PF01764"/>
    </source>
</evidence>
<reference evidence="4" key="1">
    <citation type="submission" date="2020-06" db="EMBL/GenBank/DDBJ databases">
        <title>REHAB project genomes.</title>
        <authorList>
            <person name="Shaw L.P."/>
        </authorList>
    </citation>
    <scope>NUCLEOTIDE SEQUENCE [LARGE SCALE GENOMIC DNA]</scope>
    <source>
        <strain evidence="4">RHBSTW-00398</strain>
    </source>
</reference>
<name>A0AAE7GVV4_CITFR</name>
<dbReference type="InterPro" id="IPR029058">
    <property type="entry name" value="AB_hydrolase_fold"/>
</dbReference>
<dbReference type="SUPFAM" id="SSF53474">
    <property type="entry name" value="alpha/beta-Hydrolases"/>
    <property type="match status" value="1"/>
</dbReference>
<dbReference type="GO" id="GO:0006629">
    <property type="term" value="P:lipid metabolic process"/>
    <property type="evidence" value="ECO:0007669"/>
    <property type="project" value="InterPro"/>
</dbReference>
<dbReference type="AlphaFoldDB" id="A0AAE7GVV4"/>
<proteinExistence type="predicted"/>
<evidence type="ECO:0000256" key="1">
    <source>
        <dbReference type="SAM" id="MobiDB-lite"/>
    </source>
</evidence>
<feature type="compositionally biased region" description="Polar residues" evidence="1">
    <location>
        <begin position="1"/>
        <end position="11"/>
    </location>
</feature>
<dbReference type="PANTHER" id="PTHR45856:SF24">
    <property type="entry name" value="FUNGAL LIPASE-LIKE DOMAIN-CONTAINING PROTEIN"/>
    <property type="match status" value="1"/>
</dbReference>
<dbReference type="InterPro" id="IPR051218">
    <property type="entry name" value="Sec_MonoDiacylglyc_Lipase"/>
</dbReference>
<protein>
    <submittedName>
        <fullName evidence="3">Lipase family protein</fullName>
    </submittedName>
</protein>
<dbReference type="CDD" id="cd00519">
    <property type="entry name" value="Lipase_3"/>
    <property type="match status" value="1"/>
</dbReference>
<evidence type="ECO:0000313" key="3">
    <source>
        <dbReference type="EMBL" id="QLO15594.1"/>
    </source>
</evidence>